<dbReference type="EMBL" id="JAIFRP010000078">
    <property type="protein sequence ID" value="KAK2579783.1"/>
    <property type="molecule type" value="Genomic_DNA"/>
</dbReference>
<proteinExistence type="predicted"/>
<reference evidence="2" key="2">
    <citation type="journal article" date="2023" name="Commun. Biol.">
        <title>Intrasexual cuticular hydrocarbon dimorphism in a wasp sheds light on hydrocarbon biosynthesis genes in Hymenoptera.</title>
        <authorList>
            <person name="Moris V.C."/>
            <person name="Podsiadlowski L."/>
            <person name="Martin S."/>
            <person name="Oeyen J.P."/>
            <person name="Donath A."/>
            <person name="Petersen M."/>
            <person name="Wilbrandt J."/>
            <person name="Misof B."/>
            <person name="Liedtke D."/>
            <person name="Thamm M."/>
            <person name="Scheiner R."/>
            <person name="Schmitt T."/>
            <person name="Niehuis O."/>
        </authorList>
    </citation>
    <scope>NUCLEOTIDE SEQUENCE</scope>
    <source>
        <strain evidence="2">GBR_01_08_01A</strain>
    </source>
</reference>
<feature type="region of interest" description="Disordered" evidence="1">
    <location>
        <begin position="94"/>
        <end position="133"/>
    </location>
</feature>
<evidence type="ECO:0000256" key="1">
    <source>
        <dbReference type="SAM" id="MobiDB-lite"/>
    </source>
</evidence>
<reference evidence="2" key="1">
    <citation type="submission" date="2021-08" db="EMBL/GenBank/DDBJ databases">
        <authorList>
            <person name="Misof B."/>
            <person name="Oliver O."/>
            <person name="Podsiadlowski L."/>
            <person name="Donath A."/>
            <person name="Peters R."/>
            <person name="Mayer C."/>
            <person name="Rust J."/>
            <person name="Gunkel S."/>
            <person name="Lesny P."/>
            <person name="Martin S."/>
            <person name="Oeyen J.P."/>
            <person name="Petersen M."/>
            <person name="Panagiotis P."/>
            <person name="Wilbrandt J."/>
            <person name="Tanja T."/>
        </authorList>
    </citation>
    <scope>NUCLEOTIDE SEQUENCE</scope>
    <source>
        <strain evidence="2">GBR_01_08_01A</strain>
        <tissue evidence="2">Thorax + abdomen</tissue>
    </source>
</reference>
<keyword evidence="3" id="KW-1185">Reference proteome</keyword>
<dbReference type="AlphaFoldDB" id="A0AAD9VM93"/>
<accession>A0AAD9VM93</accession>
<organism evidence="2 3">
    <name type="scientific">Odynerus spinipes</name>
    <dbReference type="NCBI Taxonomy" id="1348599"/>
    <lineage>
        <taxon>Eukaryota</taxon>
        <taxon>Metazoa</taxon>
        <taxon>Ecdysozoa</taxon>
        <taxon>Arthropoda</taxon>
        <taxon>Hexapoda</taxon>
        <taxon>Insecta</taxon>
        <taxon>Pterygota</taxon>
        <taxon>Neoptera</taxon>
        <taxon>Endopterygota</taxon>
        <taxon>Hymenoptera</taxon>
        <taxon>Apocrita</taxon>
        <taxon>Aculeata</taxon>
        <taxon>Vespoidea</taxon>
        <taxon>Vespidae</taxon>
        <taxon>Eumeninae</taxon>
        <taxon>Odynerus</taxon>
    </lineage>
</organism>
<protein>
    <submittedName>
        <fullName evidence="2">Uncharacterized protein</fullName>
    </submittedName>
</protein>
<comment type="caution">
    <text evidence="2">The sequence shown here is derived from an EMBL/GenBank/DDBJ whole genome shotgun (WGS) entry which is preliminary data.</text>
</comment>
<evidence type="ECO:0000313" key="3">
    <source>
        <dbReference type="Proteomes" id="UP001258017"/>
    </source>
</evidence>
<gene>
    <name evidence="2" type="ORF">KPH14_012176</name>
</gene>
<sequence>MNGTETTETERDRRRESRNRKAEIIHTLSEFLDRYTPLELIKMMDRLGLATNNSERTLRDRFTRYHLREQLGENAAIWRPEVDERGDVPETTQVFLAEPSFSGPPLPRPLPRTRMPSVPLASPEASATTGAIV</sequence>
<name>A0AAD9VM93_9HYME</name>
<dbReference type="Proteomes" id="UP001258017">
    <property type="component" value="Unassembled WGS sequence"/>
</dbReference>
<evidence type="ECO:0000313" key="2">
    <source>
        <dbReference type="EMBL" id="KAK2579783.1"/>
    </source>
</evidence>